<keyword evidence="8 10" id="KW-0012">Acyltransferase</keyword>
<feature type="domain" description="Palmitoyltransferase DHHC" evidence="11">
    <location>
        <begin position="88"/>
        <end position="212"/>
    </location>
</feature>
<protein>
    <recommendedName>
        <fullName evidence="10">Palmitoyltransferase</fullName>
        <ecNumber evidence="10">2.3.1.225</ecNumber>
    </recommendedName>
</protein>
<keyword evidence="4 10" id="KW-1133">Transmembrane helix</keyword>
<evidence type="ECO:0000256" key="10">
    <source>
        <dbReference type="RuleBase" id="RU079119"/>
    </source>
</evidence>
<comment type="catalytic activity">
    <reaction evidence="9 10">
        <text>L-cysteinyl-[protein] + hexadecanoyl-CoA = S-hexadecanoyl-L-cysteinyl-[protein] + CoA</text>
        <dbReference type="Rhea" id="RHEA:36683"/>
        <dbReference type="Rhea" id="RHEA-COMP:10131"/>
        <dbReference type="Rhea" id="RHEA-COMP:11032"/>
        <dbReference type="ChEBI" id="CHEBI:29950"/>
        <dbReference type="ChEBI" id="CHEBI:57287"/>
        <dbReference type="ChEBI" id="CHEBI:57379"/>
        <dbReference type="ChEBI" id="CHEBI:74151"/>
        <dbReference type="EC" id="2.3.1.225"/>
    </reaction>
</comment>
<sequence length="282" mass="32911">MIIGPQIVFYVSNAYYLKEFPHHAIIISALFIASIYLFIKLVISNPGFMIVKDKTKSVETFFQETPSRMLIFQSRYVCSTKMARFQLMKFCRTCYILKPFRVSHCRICGVCVEKYDHHCPWLGNCIGKKNYRRFLLFLVTTLCLIIYDFSVSVAYLNQEIHGITVNQAISNYGGTIFVSIYCGVLFFLVLSLVCFHGYLVCNNMTTHEYFTKTWYRPHYNPYSLGCFMNFWNIFVGVRNKKVKTKKVRHQEIAPEVLSSAFEDKPKVDANTVNITRIQQKNE</sequence>
<dbReference type="EMBL" id="MPUH01000301">
    <property type="protein sequence ID" value="OMJ83510.1"/>
    <property type="molecule type" value="Genomic_DNA"/>
</dbReference>
<keyword evidence="2 10" id="KW-0808">Transferase</keyword>
<dbReference type="GO" id="GO:0005794">
    <property type="term" value="C:Golgi apparatus"/>
    <property type="evidence" value="ECO:0007669"/>
    <property type="project" value="TreeGrafter"/>
</dbReference>
<feature type="transmembrane region" description="Helical" evidence="10">
    <location>
        <begin position="176"/>
        <end position="200"/>
    </location>
</feature>
<gene>
    <name evidence="12" type="ORF">SteCoe_15542</name>
</gene>
<feature type="transmembrane region" description="Helical" evidence="10">
    <location>
        <begin position="20"/>
        <end position="39"/>
    </location>
</feature>
<evidence type="ECO:0000256" key="7">
    <source>
        <dbReference type="ARBA" id="ARBA00023288"/>
    </source>
</evidence>
<accession>A0A1R2C3F8</accession>
<dbReference type="InterPro" id="IPR039859">
    <property type="entry name" value="PFA4/ZDH16/20/ERF2-like"/>
</dbReference>
<keyword evidence="6" id="KW-0564">Palmitate</keyword>
<dbReference type="Pfam" id="PF01529">
    <property type="entry name" value="DHHC"/>
    <property type="match status" value="1"/>
</dbReference>
<dbReference type="PROSITE" id="PS50216">
    <property type="entry name" value="DHHC"/>
    <property type="match status" value="1"/>
</dbReference>
<evidence type="ECO:0000313" key="12">
    <source>
        <dbReference type="EMBL" id="OMJ83510.1"/>
    </source>
</evidence>
<dbReference type="EC" id="2.3.1.225" evidence="10"/>
<dbReference type="OrthoDB" id="294591at2759"/>
<dbReference type="PANTHER" id="PTHR22883">
    <property type="entry name" value="ZINC FINGER DHHC DOMAIN CONTAINING PROTEIN"/>
    <property type="match status" value="1"/>
</dbReference>
<proteinExistence type="inferred from homology"/>
<dbReference type="PANTHER" id="PTHR22883:SF43">
    <property type="entry name" value="PALMITOYLTRANSFERASE APP"/>
    <property type="match status" value="1"/>
</dbReference>
<name>A0A1R2C3F8_9CILI</name>
<dbReference type="AlphaFoldDB" id="A0A1R2C3F8"/>
<dbReference type="GO" id="GO:0006612">
    <property type="term" value="P:protein targeting to membrane"/>
    <property type="evidence" value="ECO:0007669"/>
    <property type="project" value="TreeGrafter"/>
</dbReference>
<comment type="caution">
    <text evidence="12">The sequence shown here is derived from an EMBL/GenBank/DDBJ whole genome shotgun (WGS) entry which is preliminary data.</text>
</comment>
<reference evidence="12 13" key="1">
    <citation type="submission" date="2016-11" db="EMBL/GenBank/DDBJ databases">
        <title>The macronuclear genome of Stentor coeruleus: a giant cell with tiny introns.</title>
        <authorList>
            <person name="Slabodnick M."/>
            <person name="Ruby J.G."/>
            <person name="Reiff S.B."/>
            <person name="Swart E.C."/>
            <person name="Gosai S."/>
            <person name="Prabakaran S."/>
            <person name="Witkowska E."/>
            <person name="Larue G.E."/>
            <person name="Fisher S."/>
            <person name="Freeman R.M."/>
            <person name="Gunawardena J."/>
            <person name="Chu W."/>
            <person name="Stover N.A."/>
            <person name="Gregory B.D."/>
            <person name="Nowacki M."/>
            <person name="Derisi J."/>
            <person name="Roy S.W."/>
            <person name="Marshall W.F."/>
            <person name="Sood P."/>
        </authorList>
    </citation>
    <scope>NUCLEOTIDE SEQUENCE [LARGE SCALE GENOMIC DNA]</scope>
    <source>
        <strain evidence="12">WM001</strain>
    </source>
</reference>
<evidence type="ECO:0000259" key="11">
    <source>
        <dbReference type="Pfam" id="PF01529"/>
    </source>
</evidence>
<evidence type="ECO:0000256" key="4">
    <source>
        <dbReference type="ARBA" id="ARBA00022989"/>
    </source>
</evidence>
<comment type="domain">
    <text evidence="10">The DHHC domain is required for palmitoyltransferase activity.</text>
</comment>
<comment type="subcellular location">
    <subcellularLocation>
        <location evidence="1">Endomembrane system</location>
        <topology evidence="1">Multi-pass membrane protein</topology>
    </subcellularLocation>
</comment>
<keyword evidence="7" id="KW-0449">Lipoprotein</keyword>
<evidence type="ECO:0000256" key="8">
    <source>
        <dbReference type="ARBA" id="ARBA00023315"/>
    </source>
</evidence>
<evidence type="ECO:0000256" key="2">
    <source>
        <dbReference type="ARBA" id="ARBA00022679"/>
    </source>
</evidence>
<keyword evidence="13" id="KW-1185">Reference proteome</keyword>
<dbReference type="Proteomes" id="UP000187209">
    <property type="component" value="Unassembled WGS sequence"/>
</dbReference>
<dbReference type="GO" id="GO:0019706">
    <property type="term" value="F:protein-cysteine S-palmitoyltransferase activity"/>
    <property type="evidence" value="ECO:0007669"/>
    <property type="project" value="UniProtKB-EC"/>
</dbReference>
<evidence type="ECO:0000256" key="9">
    <source>
        <dbReference type="ARBA" id="ARBA00048048"/>
    </source>
</evidence>
<keyword evidence="5 10" id="KW-0472">Membrane</keyword>
<evidence type="ECO:0000256" key="6">
    <source>
        <dbReference type="ARBA" id="ARBA00023139"/>
    </source>
</evidence>
<evidence type="ECO:0000256" key="5">
    <source>
        <dbReference type="ARBA" id="ARBA00023136"/>
    </source>
</evidence>
<organism evidence="12 13">
    <name type="scientific">Stentor coeruleus</name>
    <dbReference type="NCBI Taxonomy" id="5963"/>
    <lineage>
        <taxon>Eukaryota</taxon>
        <taxon>Sar</taxon>
        <taxon>Alveolata</taxon>
        <taxon>Ciliophora</taxon>
        <taxon>Postciliodesmatophora</taxon>
        <taxon>Heterotrichea</taxon>
        <taxon>Heterotrichida</taxon>
        <taxon>Stentoridae</taxon>
        <taxon>Stentor</taxon>
    </lineage>
</organism>
<comment type="similarity">
    <text evidence="10">Belongs to the DHHC palmitoyltransferase family.</text>
</comment>
<feature type="transmembrane region" description="Helical" evidence="10">
    <location>
        <begin position="134"/>
        <end position="156"/>
    </location>
</feature>
<evidence type="ECO:0000313" key="13">
    <source>
        <dbReference type="Proteomes" id="UP000187209"/>
    </source>
</evidence>
<evidence type="ECO:0000256" key="1">
    <source>
        <dbReference type="ARBA" id="ARBA00004127"/>
    </source>
</evidence>
<evidence type="ECO:0000256" key="3">
    <source>
        <dbReference type="ARBA" id="ARBA00022692"/>
    </source>
</evidence>
<dbReference type="InterPro" id="IPR001594">
    <property type="entry name" value="Palmitoyltrfase_DHHC"/>
</dbReference>
<dbReference type="GO" id="GO:0005783">
    <property type="term" value="C:endoplasmic reticulum"/>
    <property type="evidence" value="ECO:0007669"/>
    <property type="project" value="TreeGrafter"/>
</dbReference>
<keyword evidence="3 10" id="KW-0812">Transmembrane</keyword>